<evidence type="ECO:0000256" key="1">
    <source>
        <dbReference type="ARBA" id="ARBA00022515"/>
    </source>
</evidence>
<dbReference type="InterPro" id="IPR014001">
    <property type="entry name" value="Helicase_ATP-bd"/>
</dbReference>
<proteinExistence type="inferred from homology"/>
<dbReference type="GO" id="GO:1990077">
    <property type="term" value="C:primosome complex"/>
    <property type="evidence" value="ECO:0007669"/>
    <property type="project" value="UniProtKB-UniRule"/>
</dbReference>
<dbReference type="CDD" id="cd18804">
    <property type="entry name" value="SF2_C_priA"/>
    <property type="match status" value="1"/>
</dbReference>
<organism evidence="14 15">
    <name type="scientific">Undibacterium parvum</name>
    <dbReference type="NCBI Taxonomy" id="401471"/>
    <lineage>
        <taxon>Bacteria</taxon>
        <taxon>Pseudomonadati</taxon>
        <taxon>Pseudomonadota</taxon>
        <taxon>Betaproteobacteria</taxon>
        <taxon>Burkholderiales</taxon>
        <taxon>Oxalobacteraceae</taxon>
        <taxon>Undibacterium</taxon>
    </lineage>
</organism>
<evidence type="ECO:0000256" key="12">
    <source>
        <dbReference type="HAMAP-Rule" id="MF_00983"/>
    </source>
</evidence>
<dbReference type="PANTHER" id="PTHR30580">
    <property type="entry name" value="PRIMOSOMAL PROTEIN N"/>
    <property type="match status" value="1"/>
</dbReference>
<comment type="catalytic activity">
    <reaction evidence="12">
        <text>Couples ATP hydrolysis with the unwinding of duplex DNA by translocating in the 3'-5' direction.</text>
        <dbReference type="EC" id="5.6.2.4"/>
    </reaction>
</comment>
<dbReference type="InterPro" id="IPR041222">
    <property type="entry name" value="PriA_3primeBD"/>
</dbReference>
<dbReference type="HAMAP" id="MF_00983">
    <property type="entry name" value="PriA"/>
    <property type="match status" value="1"/>
</dbReference>
<dbReference type="SMART" id="SM00490">
    <property type="entry name" value="HELICc"/>
    <property type="match status" value="1"/>
</dbReference>
<feature type="binding site" evidence="12">
    <location>
        <position position="392"/>
    </location>
    <ligand>
        <name>Zn(2+)</name>
        <dbReference type="ChEBI" id="CHEBI:29105"/>
        <label>1</label>
    </ligand>
</feature>
<feature type="domain" description="Helicase ATP-binding" evidence="13">
    <location>
        <begin position="160"/>
        <end position="329"/>
    </location>
</feature>
<dbReference type="Pfam" id="PF00271">
    <property type="entry name" value="Helicase_C"/>
    <property type="match status" value="1"/>
</dbReference>
<keyword evidence="9 12" id="KW-0238">DNA-binding</keyword>
<evidence type="ECO:0000256" key="11">
    <source>
        <dbReference type="ARBA" id="ARBA00048988"/>
    </source>
</evidence>
<dbReference type="GO" id="GO:0008270">
    <property type="term" value="F:zinc ion binding"/>
    <property type="evidence" value="ECO:0007669"/>
    <property type="project" value="UniProtKB-UniRule"/>
</dbReference>
<dbReference type="InterPro" id="IPR001650">
    <property type="entry name" value="Helicase_C-like"/>
</dbReference>
<comment type="similarity">
    <text evidence="12">Belongs to the helicase family. PriA subfamily.</text>
</comment>
<dbReference type="InterPro" id="IPR041236">
    <property type="entry name" value="PriA_C"/>
</dbReference>
<feature type="binding site" evidence="12">
    <location>
        <position position="389"/>
    </location>
    <ligand>
        <name>Zn(2+)</name>
        <dbReference type="ChEBI" id="CHEBI:29105"/>
        <label>1</label>
    </ligand>
</feature>
<dbReference type="OrthoDB" id="9759544at2"/>
<evidence type="ECO:0000256" key="8">
    <source>
        <dbReference type="ARBA" id="ARBA00022840"/>
    </source>
</evidence>
<feature type="binding site" evidence="12">
    <location>
        <position position="432"/>
    </location>
    <ligand>
        <name>Zn(2+)</name>
        <dbReference type="ChEBI" id="CHEBI:29105"/>
        <label>1</label>
    </ligand>
</feature>
<dbReference type="RefSeq" id="WP_126127487.1">
    <property type="nucleotide sequence ID" value="NZ_CP034464.1"/>
</dbReference>
<evidence type="ECO:0000313" key="15">
    <source>
        <dbReference type="Proteomes" id="UP000275663"/>
    </source>
</evidence>
<keyword evidence="15" id="KW-1185">Reference proteome</keyword>
<dbReference type="SUPFAM" id="SSF52540">
    <property type="entry name" value="P-loop containing nucleoside triphosphate hydrolases"/>
    <property type="match status" value="2"/>
</dbReference>
<accession>A0A3S9HJ17</accession>
<evidence type="ECO:0000256" key="2">
    <source>
        <dbReference type="ARBA" id="ARBA00022705"/>
    </source>
</evidence>
<gene>
    <name evidence="12" type="primary">priA</name>
    <name evidence="14" type="ORF">EJN92_08895</name>
</gene>
<evidence type="ECO:0000256" key="3">
    <source>
        <dbReference type="ARBA" id="ARBA00022723"/>
    </source>
</evidence>
<dbReference type="GO" id="GO:0003677">
    <property type="term" value="F:DNA binding"/>
    <property type="evidence" value="ECO:0007669"/>
    <property type="project" value="UniProtKB-UniRule"/>
</dbReference>
<feature type="binding site" evidence="12">
    <location>
        <position position="398"/>
    </location>
    <ligand>
        <name>Zn(2+)</name>
        <dbReference type="ChEBI" id="CHEBI:29105"/>
        <label>2</label>
    </ligand>
</feature>
<dbReference type="PROSITE" id="PS51192">
    <property type="entry name" value="HELICASE_ATP_BIND_1"/>
    <property type="match status" value="1"/>
</dbReference>
<sequence>MEHCILKVALDTPLDRFFDYRWPTSAITNAEGEQVVPALPQIGQLVLLPFGSQQLMGLIVAISDHTDVPEAKLKDALELRSQLPGLSEEWIALCRFAADYYQRPLGEVALPALPRNLRVGKAGTLERNLKKLAKLVPALDANPNPEPPLNPAQQAAVDAIAGAPGFAPSLLYGVTGSGKTEVYLQAAAKILAQAAQAQVLILVPEINLTPQLENNIRKRFSGIQIATLHSGMAEGERLQHWLAAHLGQARIILGTRLAILASLPHLKMIVIDEEHDPSYKQQEGLRYSARDLAVWRAHQLAIPVVLGSATPSLESWQHAKVGRYRKLELRERAVKDAVLPVVRVINQEHEKPKDGLTTPLINAIHRRLEKGEQSLLFLNRRGYSPVIACDACGWISDCTRCTAHLVMHKLENKLRCHHCGYEQRIPRHCPTCGNIDLQPLGRGTQRLEEGLKLIFPEARVFRIDADSTRLKGSAAAAFDTVHRGEVDILIGTQMVAKGHDFKNLTLVGALNPDSALFSQDYRASERLFAQLMQVAGRAGRAAQKQGGNISEVLIQTRYPDHPLYHALMAHDYDRFANDLLDERQQACMPPFMYQALLRAEAKELQSALDFLHQAANCCAHVGITIHEPIPMSMTRVANVDRAQLLVESVSRPALQAFLKEWIATLRGLKSRLKWGVEIDPVDI</sequence>
<feature type="binding site" evidence="12">
    <location>
        <position position="419"/>
    </location>
    <ligand>
        <name>Zn(2+)</name>
        <dbReference type="ChEBI" id="CHEBI:29105"/>
        <label>2</label>
    </ligand>
</feature>
<keyword evidence="5 12" id="KW-0378">Hydrolase</keyword>
<dbReference type="GO" id="GO:0006310">
    <property type="term" value="P:DNA recombination"/>
    <property type="evidence" value="ECO:0007669"/>
    <property type="project" value="InterPro"/>
</dbReference>
<dbReference type="GO" id="GO:0006270">
    <property type="term" value="P:DNA replication initiation"/>
    <property type="evidence" value="ECO:0007669"/>
    <property type="project" value="TreeGrafter"/>
</dbReference>
<dbReference type="Pfam" id="PF17764">
    <property type="entry name" value="PriA_3primeBD"/>
    <property type="match status" value="1"/>
</dbReference>
<comment type="subunit">
    <text evidence="12">Component of the replication restart primosome.</text>
</comment>
<keyword evidence="1 12" id="KW-0639">Primosome</keyword>
<dbReference type="InterPro" id="IPR005259">
    <property type="entry name" value="PriA"/>
</dbReference>
<dbReference type="GO" id="GO:0005524">
    <property type="term" value="F:ATP binding"/>
    <property type="evidence" value="ECO:0007669"/>
    <property type="project" value="UniProtKB-UniRule"/>
</dbReference>
<dbReference type="PANTHER" id="PTHR30580:SF0">
    <property type="entry name" value="PRIMOSOMAL PROTEIN N"/>
    <property type="match status" value="1"/>
</dbReference>
<dbReference type="InterPro" id="IPR027417">
    <property type="entry name" value="P-loop_NTPase"/>
</dbReference>
<feature type="binding site" evidence="12">
    <location>
        <position position="429"/>
    </location>
    <ligand>
        <name>Zn(2+)</name>
        <dbReference type="ChEBI" id="CHEBI:29105"/>
        <label>1</label>
    </ligand>
</feature>
<dbReference type="InterPro" id="IPR040498">
    <property type="entry name" value="PriA_CRR"/>
</dbReference>
<dbReference type="Gene3D" id="3.40.1440.60">
    <property type="entry name" value="PriA, 3(prime) DNA-binding domain"/>
    <property type="match status" value="1"/>
</dbReference>
<keyword evidence="10 12" id="KW-0413">Isomerase</keyword>
<evidence type="ECO:0000256" key="10">
    <source>
        <dbReference type="ARBA" id="ARBA00023235"/>
    </source>
</evidence>
<keyword evidence="4 12" id="KW-0547">Nucleotide-binding</keyword>
<keyword evidence="3 12" id="KW-0479">Metal-binding</keyword>
<name>A0A3S9HJ17_9BURK</name>
<keyword evidence="8 12" id="KW-0067">ATP-binding</keyword>
<dbReference type="Pfam" id="PF00270">
    <property type="entry name" value="DEAD"/>
    <property type="match status" value="1"/>
</dbReference>
<reference evidence="14 15" key="1">
    <citation type="journal article" date="2011" name="Int. J. Syst. Evol. Microbiol.">
        <title>Description of Undibacterium oligocarboniphilum sp. nov., isolated from purified water, and Undibacterium pigrum strain CCUG 49012 as the type strain of Undibacterium parvum sp. nov., and emended descriptions of the genus Undibacterium and the species Undibacterium pigrum.</title>
        <authorList>
            <person name="Eder W."/>
            <person name="Wanner G."/>
            <person name="Ludwig W."/>
            <person name="Busse H.J."/>
            <person name="Ziemke-Kageler F."/>
            <person name="Lang E."/>
        </authorList>
    </citation>
    <scope>NUCLEOTIDE SEQUENCE [LARGE SCALE GENOMIC DNA]</scope>
    <source>
        <strain evidence="14 15">DSM 23061</strain>
    </source>
</reference>
<comment type="function">
    <text evidence="12">Initiates the restart of stalled replication forks, which reloads the replicative helicase on sites other than the origin of replication. Recognizes and binds to abandoned replication forks and remodels them to uncover a helicase loading site. Promotes assembly of the primosome at these replication forks.</text>
</comment>
<dbReference type="KEGG" id="upv:EJN92_08895"/>
<dbReference type="GO" id="GO:0006302">
    <property type="term" value="P:double-strand break repair"/>
    <property type="evidence" value="ECO:0007669"/>
    <property type="project" value="InterPro"/>
</dbReference>
<dbReference type="Pfam" id="PF18319">
    <property type="entry name" value="Zn_ribbon_PriA"/>
    <property type="match status" value="1"/>
</dbReference>
<keyword evidence="2 12" id="KW-0235">DNA replication</keyword>
<dbReference type="GO" id="GO:0006269">
    <property type="term" value="P:DNA replication, synthesis of primer"/>
    <property type="evidence" value="ECO:0007669"/>
    <property type="project" value="UniProtKB-KW"/>
</dbReference>
<evidence type="ECO:0000256" key="9">
    <source>
        <dbReference type="ARBA" id="ARBA00023125"/>
    </source>
</evidence>
<dbReference type="AlphaFoldDB" id="A0A3S9HJ17"/>
<feature type="binding site" evidence="12">
    <location>
        <position position="401"/>
    </location>
    <ligand>
        <name>Zn(2+)</name>
        <dbReference type="ChEBI" id="CHEBI:29105"/>
        <label>2</label>
    </ligand>
</feature>
<keyword evidence="6 12" id="KW-0347">Helicase</keyword>
<dbReference type="SMART" id="SM00487">
    <property type="entry name" value="DEXDc"/>
    <property type="match status" value="1"/>
</dbReference>
<dbReference type="InterPro" id="IPR011545">
    <property type="entry name" value="DEAD/DEAH_box_helicase_dom"/>
</dbReference>
<keyword evidence="7 12" id="KW-0862">Zinc</keyword>
<dbReference type="Pfam" id="PF18074">
    <property type="entry name" value="PriA_C"/>
    <property type="match status" value="1"/>
</dbReference>
<evidence type="ECO:0000256" key="6">
    <source>
        <dbReference type="ARBA" id="ARBA00022806"/>
    </source>
</evidence>
<evidence type="ECO:0000259" key="13">
    <source>
        <dbReference type="PROSITE" id="PS51192"/>
    </source>
</evidence>
<dbReference type="EC" id="5.6.2.4" evidence="12"/>
<feature type="binding site" evidence="12">
    <location>
        <position position="416"/>
    </location>
    <ligand>
        <name>Zn(2+)</name>
        <dbReference type="ChEBI" id="CHEBI:29105"/>
        <label>2</label>
    </ligand>
</feature>
<comment type="catalytic activity">
    <reaction evidence="11 12">
        <text>ATP + H2O = ADP + phosphate + H(+)</text>
        <dbReference type="Rhea" id="RHEA:13065"/>
        <dbReference type="ChEBI" id="CHEBI:15377"/>
        <dbReference type="ChEBI" id="CHEBI:15378"/>
        <dbReference type="ChEBI" id="CHEBI:30616"/>
        <dbReference type="ChEBI" id="CHEBI:43474"/>
        <dbReference type="ChEBI" id="CHEBI:456216"/>
        <dbReference type="EC" id="5.6.2.4"/>
    </reaction>
</comment>
<dbReference type="Gene3D" id="3.40.50.300">
    <property type="entry name" value="P-loop containing nucleotide triphosphate hydrolases"/>
    <property type="match status" value="2"/>
</dbReference>
<dbReference type="InterPro" id="IPR042115">
    <property type="entry name" value="PriA_3primeBD_sf"/>
</dbReference>
<dbReference type="GO" id="GO:0016887">
    <property type="term" value="F:ATP hydrolysis activity"/>
    <property type="evidence" value="ECO:0007669"/>
    <property type="project" value="RHEA"/>
</dbReference>
<dbReference type="NCBIfam" id="TIGR00595">
    <property type="entry name" value="priA"/>
    <property type="match status" value="1"/>
</dbReference>
<protein>
    <recommendedName>
        <fullName evidence="12">Replication restart protein PriA</fullName>
    </recommendedName>
    <alternativeName>
        <fullName evidence="12">ATP-dependent DNA helicase PriA</fullName>
        <ecNumber evidence="12">5.6.2.4</ecNumber>
    </alternativeName>
    <alternativeName>
        <fullName evidence="12">DNA 3'-5' helicase PriA</fullName>
    </alternativeName>
</protein>
<evidence type="ECO:0000313" key="14">
    <source>
        <dbReference type="EMBL" id="AZP12105.1"/>
    </source>
</evidence>
<dbReference type="NCBIfam" id="NF004067">
    <property type="entry name" value="PRK05580.1-4"/>
    <property type="match status" value="1"/>
</dbReference>
<evidence type="ECO:0000256" key="4">
    <source>
        <dbReference type="ARBA" id="ARBA00022741"/>
    </source>
</evidence>
<comment type="cofactor">
    <cofactor evidence="12">
        <name>Zn(2+)</name>
        <dbReference type="ChEBI" id="CHEBI:29105"/>
    </cofactor>
    <text evidence="12">Binds 2 zinc ions per subunit.</text>
</comment>
<dbReference type="FunFam" id="3.40.50.300:FF:000489">
    <property type="entry name" value="Primosome assembly protein PriA"/>
    <property type="match status" value="1"/>
</dbReference>
<dbReference type="Proteomes" id="UP000275663">
    <property type="component" value="Chromosome"/>
</dbReference>
<evidence type="ECO:0000256" key="5">
    <source>
        <dbReference type="ARBA" id="ARBA00022801"/>
    </source>
</evidence>
<dbReference type="GO" id="GO:0043138">
    <property type="term" value="F:3'-5' DNA helicase activity"/>
    <property type="evidence" value="ECO:0007669"/>
    <property type="project" value="UniProtKB-EC"/>
</dbReference>
<dbReference type="EMBL" id="CP034464">
    <property type="protein sequence ID" value="AZP12105.1"/>
    <property type="molecule type" value="Genomic_DNA"/>
</dbReference>
<evidence type="ECO:0000256" key="7">
    <source>
        <dbReference type="ARBA" id="ARBA00022833"/>
    </source>
</evidence>